<proteinExistence type="predicted"/>
<protein>
    <recommendedName>
        <fullName evidence="1">Cryptic loci regulator 2 N-terminal domain-containing protein</fullName>
    </recommendedName>
</protein>
<dbReference type="RefSeq" id="XP_013349292.1">
    <property type="nucleotide sequence ID" value="XM_013493838.1"/>
</dbReference>
<reference evidence="2 3" key="1">
    <citation type="journal article" date="2014" name="BMC Genomics">
        <title>Genome sequencing of four Aureobasidium pullulans varieties: biotechnological potential, stress tolerance, and description of new species.</title>
        <authorList>
            <person name="Gostin Ar C."/>
            <person name="Ohm R.A."/>
            <person name="Kogej T."/>
            <person name="Sonjak S."/>
            <person name="Turk M."/>
            <person name="Zajc J."/>
            <person name="Zalar P."/>
            <person name="Grube M."/>
            <person name="Sun H."/>
            <person name="Han J."/>
            <person name="Sharma A."/>
            <person name="Chiniquy J."/>
            <person name="Ngan C.Y."/>
            <person name="Lipzen A."/>
            <person name="Barry K."/>
            <person name="Grigoriev I.V."/>
            <person name="Gunde-Cimerman N."/>
        </authorList>
    </citation>
    <scope>NUCLEOTIDE SEQUENCE [LARGE SCALE GENOMIC DNA]</scope>
    <source>
        <strain evidence="2 3">EXF-2481</strain>
    </source>
</reference>
<keyword evidence="3" id="KW-1185">Reference proteome</keyword>
<dbReference type="OrthoDB" id="2421327at2759"/>
<evidence type="ECO:0000259" key="1">
    <source>
        <dbReference type="Pfam" id="PF16761"/>
    </source>
</evidence>
<dbReference type="Proteomes" id="UP000030641">
    <property type="component" value="Unassembled WGS sequence"/>
</dbReference>
<sequence length="127" mass="14661">MDPNPLSQAAAIIATKVANKEPIEVPLHCIYWSDGHEHRIPKTANLEKQDPSSYLETLSKKYSELYKVNLKFTSLPRNYTVWRAVEGGHVYVHGHLRGRFRSAERFCYHVWSLLNNELENCNCEVCS</sequence>
<gene>
    <name evidence="2" type="ORF">AUEXF2481DRAFT_777</name>
</gene>
<dbReference type="HOGENOM" id="CLU_1970111_0_0_1"/>
<dbReference type="EMBL" id="KL584749">
    <property type="protein sequence ID" value="KER00890.1"/>
    <property type="molecule type" value="Genomic_DNA"/>
</dbReference>
<accession>A0A074YXL8</accession>
<dbReference type="InParanoid" id="A0A074YXL8"/>
<dbReference type="GeneID" id="25371419"/>
<evidence type="ECO:0000313" key="3">
    <source>
        <dbReference type="Proteomes" id="UP000030641"/>
    </source>
</evidence>
<dbReference type="AlphaFoldDB" id="A0A074YXL8"/>
<evidence type="ECO:0000313" key="2">
    <source>
        <dbReference type="EMBL" id="KER00890.1"/>
    </source>
</evidence>
<dbReference type="Pfam" id="PF16761">
    <property type="entry name" value="Clr2_transil"/>
    <property type="match status" value="1"/>
</dbReference>
<dbReference type="InterPro" id="IPR031915">
    <property type="entry name" value="Clr2_N"/>
</dbReference>
<feature type="domain" description="Cryptic loci regulator 2 N-terminal" evidence="1">
    <location>
        <begin position="73"/>
        <end position="126"/>
    </location>
</feature>
<name>A0A074YXL8_AURSE</name>
<organism evidence="2 3">
    <name type="scientific">Aureobasidium subglaciale (strain EXF-2481)</name>
    <name type="common">Aureobasidium pullulans var. subglaciale</name>
    <dbReference type="NCBI Taxonomy" id="1043005"/>
    <lineage>
        <taxon>Eukaryota</taxon>
        <taxon>Fungi</taxon>
        <taxon>Dikarya</taxon>
        <taxon>Ascomycota</taxon>
        <taxon>Pezizomycotina</taxon>
        <taxon>Dothideomycetes</taxon>
        <taxon>Dothideomycetidae</taxon>
        <taxon>Dothideales</taxon>
        <taxon>Saccotheciaceae</taxon>
        <taxon>Aureobasidium</taxon>
    </lineage>
</organism>